<keyword evidence="3" id="KW-1185">Reference proteome</keyword>
<sequence length="334" mass="38789">MRRARSRRNGASPALPEELIVWEILVRLPAKPLLRCRAVCRSWRRRTSEAGFLLAHHRRQPSLPLVTFHGQLPSQHSHAVVVDASLDTLDLRQLCPSQRQPVLRFNDYNYYHDFSVHASCDQWTALPRLTGADGAMLYPHTTSGEYRVIYWKGSRRPGVLLRGCLHWLFHVSPEKVLVVFDTVAESFRSMPCPIAADWTNPIPQLLVVDATLAVSWMDESQTMMKLWVLQDYETGVWTLKRRVILPVVEVWSVVRCRLYGMVVSQDGDVLHHHPESVHLFHSDNKGELVQKLCWSRVFPRPAGHWFRESLLRHDFFGRQYGTRAMRQPRFFRGL</sequence>
<protein>
    <recommendedName>
        <fullName evidence="1">F-box domain-containing protein</fullName>
    </recommendedName>
</protein>
<proteinExistence type="predicted"/>
<evidence type="ECO:0000313" key="2">
    <source>
        <dbReference type="EMBL" id="GJM99000.1"/>
    </source>
</evidence>
<organism evidence="2 3">
    <name type="scientific">Eleusine coracana subsp. coracana</name>
    <dbReference type="NCBI Taxonomy" id="191504"/>
    <lineage>
        <taxon>Eukaryota</taxon>
        <taxon>Viridiplantae</taxon>
        <taxon>Streptophyta</taxon>
        <taxon>Embryophyta</taxon>
        <taxon>Tracheophyta</taxon>
        <taxon>Spermatophyta</taxon>
        <taxon>Magnoliopsida</taxon>
        <taxon>Liliopsida</taxon>
        <taxon>Poales</taxon>
        <taxon>Poaceae</taxon>
        <taxon>PACMAD clade</taxon>
        <taxon>Chloridoideae</taxon>
        <taxon>Cynodonteae</taxon>
        <taxon>Eleusininae</taxon>
        <taxon>Eleusine</taxon>
    </lineage>
</organism>
<dbReference type="Pfam" id="PF12937">
    <property type="entry name" value="F-box-like"/>
    <property type="match status" value="1"/>
</dbReference>
<evidence type="ECO:0000259" key="1">
    <source>
        <dbReference type="Pfam" id="PF12937"/>
    </source>
</evidence>
<dbReference type="SUPFAM" id="SSF81383">
    <property type="entry name" value="F-box domain"/>
    <property type="match status" value="1"/>
</dbReference>
<dbReference type="EMBL" id="BQKI01000007">
    <property type="protein sequence ID" value="GJM99000.1"/>
    <property type="molecule type" value="Genomic_DNA"/>
</dbReference>
<dbReference type="Proteomes" id="UP001054889">
    <property type="component" value="Unassembled WGS sequence"/>
</dbReference>
<comment type="caution">
    <text evidence="2">The sequence shown here is derived from an EMBL/GenBank/DDBJ whole genome shotgun (WGS) entry which is preliminary data.</text>
</comment>
<dbReference type="InterPro" id="IPR036047">
    <property type="entry name" value="F-box-like_dom_sf"/>
</dbReference>
<feature type="domain" description="F-box" evidence="1">
    <location>
        <begin position="14"/>
        <end position="48"/>
    </location>
</feature>
<dbReference type="InterPro" id="IPR050233">
    <property type="entry name" value="A_thaliana_F-box"/>
</dbReference>
<dbReference type="PANTHER" id="PTHR47993:SF93">
    <property type="entry name" value="OS04G0195100 PROTEIN"/>
    <property type="match status" value="1"/>
</dbReference>
<dbReference type="PANTHER" id="PTHR47993">
    <property type="entry name" value="OS09G0372900 PROTEIN-RELATED"/>
    <property type="match status" value="1"/>
</dbReference>
<dbReference type="InterPro" id="IPR001810">
    <property type="entry name" value="F-box_dom"/>
</dbReference>
<name>A0AAV5CL79_ELECO</name>
<accession>A0AAV5CL79</accession>
<reference evidence="2" key="1">
    <citation type="journal article" date="2018" name="DNA Res.">
        <title>Multiple hybrid de novo genome assembly of finger millet, an orphan allotetraploid crop.</title>
        <authorList>
            <person name="Hatakeyama M."/>
            <person name="Aluri S."/>
            <person name="Balachadran M.T."/>
            <person name="Sivarajan S.R."/>
            <person name="Patrignani A."/>
            <person name="Gruter S."/>
            <person name="Poveda L."/>
            <person name="Shimizu-Inatsugi R."/>
            <person name="Baeten J."/>
            <person name="Francoijs K.J."/>
            <person name="Nataraja K.N."/>
            <person name="Reddy Y.A.N."/>
            <person name="Phadnis S."/>
            <person name="Ravikumar R.L."/>
            <person name="Schlapbach R."/>
            <person name="Sreeman S.M."/>
            <person name="Shimizu K.K."/>
        </authorList>
    </citation>
    <scope>NUCLEOTIDE SEQUENCE</scope>
</reference>
<gene>
    <name evidence="2" type="primary">ga16057</name>
    <name evidence="2" type="ORF">PR202_ga16057</name>
</gene>
<dbReference type="AlphaFoldDB" id="A0AAV5CL79"/>
<dbReference type="Gene3D" id="1.20.1280.50">
    <property type="match status" value="1"/>
</dbReference>
<evidence type="ECO:0000313" key="3">
    <source>
        <dbReference type="Proteomes" id="UP001054889"/>
    </source>
</evidence>
<reference evidence="2" key="2">
    <citation type="submission" date="2021-12" db="EMBL/GenBank/DDBJ databases">
        <title>Resequencing data analysis of finger millet.</title>
        <authorList>
            <person name="Hatakeyama M."/>
            <person name="Aluri S."/>
            <person name="Balachadran M.T."/>
            <person name="Sivarajan S.R."/>
            <person name="Poveda L."/>
            <person name="Shimizu-Inatsugi R."/>
            <person name="Schlapbach R."/>
            <person name="Sreeman S.M."/>
            <person name="Shimizu K.K."/>
        </authorList>
    </citation>
    <scope>NUCLEOTIDE SEQUENCE</scope>
</reference>